<dbReference type="SUPFAM" id="SSF46785">
    <property type="entry name" value="Winged helix' DNA-binding domain"/>
    <property type="match status" value="1"/>
</dbReference>
<name>A0A4Y3RAN5_STRCI</name>
<evidence type="ECO:0000259" key="2">
    <source>
        <dbReference type="PROSITE" id="PS50995"/>
    </source>
</evidence>
<dbReference type="AlphaFoldDB" id="A0A4Y3RAN5"/>
<feature type="region of interest" description="Disordered" evidence="1">
    <location>
        <begin position="1"/>
        <end position="33"/>
    </location>
</feature>
<dbReference type="EMBL" id="BJMM01000037">
    <property type="protein sequence ID" value="GEB52840.1"/>
    <property type="molecule type" value="Genomic_DNA"/>
</dbReference>
<dbReference type="RefSeq" id="WP_086817132.1">
    <property type="nucleotide sequence ID" value="NZ_BJMM01000037.1"/>
</dbReference>
<dbReference type="Gene3D" id="1.10.10.10">
    <property type="entry name" value="Winged helix-like DNA-binding domain superfamily/Winged helix DNA-binding domain"/>
    <property type="match status" value="1"/>
</dbReference>
<accession>A0A4Y3RAN5</accession>
<dbReference type="PROSITE" id="PS50995">
    <property type="entry name" value="HTH_MARR_2"/>
    <property type="match status" value="1"/>
</dbReference>
<organism evidence="3 4">
    <name type="scientific">Streptomyces cacaoi</name>
    <dbReference type="NCBI Taxonomy" id="1898"/>
    <lineage>
        <taxon>Bacteria</taxon>
        <taxon>Bacillati</taxon>
        <taxon>Actinomycetota</taxon>
        <taxon>Actinomycetes</taxon>
        <taxon>Kitasatosporales</taxon>
        <taxon>Streptomycetaceae</taxon>
        <taxon>Streptomyces</taxon>
    </lineage>
</organism>
<evidence type="ECO:0000313" key="3">
    <source>
        <dbReference type="EMBL" id="GEB52840.1"/>
    </source>
</evidence>
<dbReference type="InterPro" id="IPR036390">
    <property type="entry name" value="WH_DNA-bd_sf"/>
</dbReference>
<dbReference type="InterPro" id="IPR039422">
    <property type="entry name" value="MarR/SlyA-like"/>
</dbReference>
<comment type="caution">
    <text evidence="3">The sequence shown here is derived from an EMBL/GenBank/DDBJ whole genome shotgun (WGS) entry which is preliminary data.</text>
</comment>
<dbReference type="PANTHER" id="PTHR33164">
    <property type="entry name" value="TRANSCRIPTIONAL REGULATOR, MARR FAMILY"/>
    <property type="match status" value="1"/>
</dbReference>
<keyword evidence="4" id="KW-1185">Reference proteome</keyword>
<dbReference type="PANTHER" id="PTHR33164:SF104">
    <property type="entry name" value="TRANSCRIPTIONAL REGULATORY PROTEIN"/>
    <property type="match status" value="1"/>
</dbReference>
<evidence type="ECO:0000313" key="4">
    <source>
        <dbReference type="Proteomes" id="UP000319210"/>
    </source>
</evidence>
<dbReference type="InterPro" id="IPR036388">
    <property type="entry name" value="WH-like_DNA-bd_sf"/>
</dbReference>
<feature type="domain" description="HTH marR-type" evidence="2">
    <location>
        <begin position="55"/>
        <end position="190"/>
    </location>
</feature>
<feature type="compositionally biased region" description="Gly residues" evidence="1">
    <location>
        <begin position="1"/>
        <end position="10"/>
    </location>
</feature>
<reference evidence="3 4" key="1">
    <citation type="submission" date="2019-06" db="EMBL/GenBank/DDBJ databases">
        <title>Whole genome shotgun sequence of Streptomyces cacaoi subsp. cacaoi NBRC 12748.</title>
        <authorList>
            <person name="Hosoyama A."/>
            <person name="Uohara A."/>
            <person name="Ohji S."/>
            <person name="Ichikawa N."/>
        </authorList>
    </citation>
    <scope>NUCLEOTIDE SEQUENCE [LARGE SCALE GENOMIC DNA]</scope>
    <source>
        <strain evidence="3 4">NBRC 12748</strain>
    </source>
</reference>
<dbReference type="OrthoDB" id="3237509at2"/>
<dbReference type="GO" id="GO:0003700">
    <property type="term" value="F:DNA-binding transcription factor activity"/>
    <property type="evidence" value="ECO:0007669"/>
    <property type="project" value="InterPro"/>
</dbReference>
<dbReference type="Pfam" id="PF12802">
    <property type="entry name" value="MarR_2"/>
    <property type="match status" value="1"/>
</dbReference>
<evidence type="ECO:0000256" key="1">
    <source>
        <dbReference type="SAM" id="MobiDB-lite"/>
    </source>
</evidence>
<gene>
    <name evidence="3" type="ORF">SCA03_53910</name>
</gene>
<dbReference type="InterPro" id="IPR000835">
    <property type="entry name" value="HTH_MarR-typ"/>
</dbReference>
<proteinExistence type="predicted"/>
<dbReference type="GO" id="GO:0006950">
    <property type="term" value="P:response to stress"/>
    <property type="evidence" value="ECO:0007669"/>
    <property type="project" value="TreeGrafter"/>
</dbReference>
<sequence>MARAAGGDGPADGTDSPNRTDRTDGADGAEGVPGHAVEEIAAAWQRERPGTPVSSIGVVTPLWQLAKLFGDDRRRVLTAAGMDVATLDLLSVLRRAGSPYTLTTRELAARSLVSAGAVSQRVARAERDGLVTRRPGTGRPRSVLVELTDAGHQRVEATVDDVLGREAELLGGLSAEQQEQLAGLLRLLLADVRRRLGDDERLTQVGLLPQ</sequence>
<protein>
    <recommendedName>
        <fullName evidence="2">HTH marR-type domain-containing protein</fullName>
    </recommendedName>
</protein>
<dbReference type="Proteomes" id="UP000319210">
    <property type="component" value="Unassembled WGS sequence"/>
</dbReference>
<dbReference type="SMART" id="SM00347">
    <property type="entry name" value="HTH_MARR"/>
    <property type="match status" value="1"/>
</dbReference>